<sequence length="37" mass="4207">MSCTEITILTAYADLTRKFHEGWPEGGSRPPFMNFSD</sequence>
<gene>
    <name evidence="1" type="ORF">MAGMO_0249</name>
</gene>
<organism evidence="1">
    <name type="scientific">Magnetococcus massalia (strain MO-1)</name>
    <dbReference type="NCBI Taxonomy" id="451514"/>
    <lineage>
        <taxon>Bacteria</taxon>
        <taxon>Pseudomonadati</taxon>
        <taxon>Pseudomonadota</taxon>
        <taxon>Magnetococcia</taxon>
        <taxon>Magnetococcales</taxon>
        <taxon>Magnetococcaceae</taxon>
        <taxon>Magnetococcus</taxon>
    </lineage>
</organism>
<reference evidence="1" key="1">
    <citation type="submission" date="2015-04" db="EMBL/GenBank/DDBJ databases">
        <authorList>
            <person name="Syromyatnikov M.Y."/>
            <person name="Popov V.N."/>
        </authorList>
    </citation>
    <scope>NUCLEOTIDE SEQUENCE</scope>
    <source>
        <strain evidence="1">MO-1</strain>
    </source>
</reference>
<dbReference type="EMBL" id="LO017727">
    <property type="protein sequence ID" value="CRH04462.1"/>
    <property type="molecule type" value="Genomic_DNA"/>
</dbReference>
<proteinExistence type="predicted"/>
<protein>
    <submittedName>
        <fullName evidence="1">Uncharacterized protein</fullName>
    </submittedName>
</protein>
<accession>A0A1S7LCG4</accession>
<name>A0A1S7LCG4_MAGMO</name>
<evidence type="ECO:0000313" key="1">
    <source>
        <dbReference type="EMBL" id="CRH04462.1"/>
    </source>
</evidence>
<dbReference type="AlphaFoldDB" id="A0A1S7LCG4"/>